<evidence type="ECO:0000256" key="6">
    <source>
        <dbReference type="ARBA" id="ARBA00022683"/>
    </source>
</evidence>
<dbReference type="GO" id="GO:0016301">
    <property type="term" value="F:kinase activity"/>
    <property type="evidence" value="ECO:0007669"/>
    <property type="project" value="UniProtKB-KW"/>
</dbReference>
<evidence type="ECO:0000256" key="3">
    <source>
        <dbReference type="ARBA" id="ARBA00022490"/>
    </source>
</evidence>
<dbReference type="SUPFAM" id="SSF53062">
    <property type="entry name" value="PTS system fructose IIA component-like"/>
    <property type="match status" value="1"/>
</dbReference>
<dbReference type="GO" id="GO:0016020">
    <property type="term" value="C:membrane"/>
    <property type="evidence" value="ECO:0007669"/>
    <property type="project" value="InterPro"/>
</dbReference>
<dbReference type="InterPro" id="IPR033887">
    <property type="entry name" value="PTS_IIA_man"/>
</dbReference>
<reference evidence="11" key="1">
    <citation type="submission" date="2020-05" db="EMBL/GenBank/DDBJ databases">
        <authorList>
            <person name="Chiriac C."/>
            <person name="Salcher M."/>
            <person name="Ghai R."/>
            <person name="Kavagutti S V."/>
        </authorList>
    </citation>
    <scope>NUCLEOTIDE SEQUENCE</scope>
</reference>
<accession>A0A6J7CP39</accession>
<evidence type="ECO:0000313" key="13">
    <source>
        <dbReference type="EMBL" id="CAB5054444.1"/>
    </source>
</evidence>
<evidence type="ECO:0000256" key="5">
    <source>
        <dbReference type="ARBA" id="ARBA00022679"/>
    </source>
</evidence>
<feature type="domain" description="PTS EIIA type-4" evidence="8">
    <location>
        <begin position="3"/>
        <end position="122"/>
    </location>
</feature>
<gene>
    <name evidence="9" type="ORF">UFOPK2289_00224</name>
    <name evidence="10" type="ORF">UFOPK2822_00436</name>
    <name evidence="11" type="ORF">UFOPK3346_00298</name>
    <name evidence="12" type="ORF">UFOPK3670_00172</name>
    <name evidence="13" type="ORF">UFOPK4308_00325</name>
</gene>
<comment type="subcellular location">
    <subcellularLocation>
        <location evidence="1">Cytoplasm</location>
    </subcellularLocation>
</comment>
<dbReference type="InterPro" id="IPR051471">
    <property type="entry name" value="Bacterial_PTS_sugar_comp"/>
</dbReference>
<evidence type="ECO:0000256" key="4">
    <source>
        <dbReference type="ARBA" id="ARBA00022597"/>
    </source>
</evidence>
<dbReference type="Pfam" id="PF03610">
    <property type="entry name" value="EIIA-man"/>
    <property type="match status" value="1"/>
</dbReference>
<evidence type="ECO:0000313" key="12">
    <source>
        <dbReference type="EMBL" id="CAB4913034.1"/>
    </source>
</evidence>
<name>A0A6J7CP39_9ZZZZ</name>
<dbReference type="GO" id="GO:0005737">
    <property type="term" value="C:cytoplasm"/>
    <property type="evidence" value="ECO:0007669"/>
    <property type="project" value="UniProtKB-SubCell"/>
</dbReference>
<dbReference type="EMBL" id="CAFBMV010000001">
    <property type="protein sequence ID" value="CAB4913034.1"/>
    <property type="molecule type" value="Genomic_DNA"/>
</dbReference>
<protein>
    <submittedName>
        <fullName evidence="11">Unannotated protein</fullName>
    </submittedName>
</protein>
<evidence type="ECO:0000313" key="10">
    <source>
        <dbReference type="EMBL" id="CAB4744861.1"/>
    </source>
</evidence>
<evidence type="ECO:0000256" key="2">
    <source>
        <dbReference type="ARBA" id="ARBA00022448"/>
    </source>
</evidence>
<evidence type="ECO:0000313" key="9">
    <source>
        <dbReference type="EMBL" id="CAB4657526.1"/>
    </source>
</evidence>
<evidence type="ECO:0000259" key="8">
    <source>
        <dbReference type="PROSITE" id="PS51096"/>
    </source>
</evidence>
<sequence length="132" mass="14247">MATHQILVVGHGDFPEALLASARLICGSLSHVSTLGLQPEESPSAFRERVLAAYATQAPHLVITDLVGGTPDNVINVLAKQFPSKWVLAGVSLPLLIELAMCEEEIDLPIIERALDISKGVLRHRCEETSTQ</sequence>
<proteinExistence type="predicted"/>
<evidence type="ECO:0000256" key="1">
    <source>
        <dbReference type="ARBA" id="ARBA00004496"/>
    </source>
</evidence>
<keyword evidence="4" id="KW-0762">Sugar transport</keyword>
<dbReference type="InterPro" id="IPR004701">
    <property type="entry name" value="PTS_EIIA_man-typ"/>
</dbReference>
<dbReference type="Gene3D" id="3.40.50.510">
    <property type="entry name" value="Phosphotransferase system, mannose-type IIA component"/>
    <property type="match status" value="1"/>
</dbReference>
<dbReference type="PANTHER" id="PTHR33799:SF1">
    <property type="entry name" value="PTS SYSTEM MANNOSE-SPECIFIC EIIAB COMPONENT-RELATED"/>
    <property type="match status" value="1"/>
</dbReference>
<keyword evidence="6" id="KW-0598">Phosphotransferase system</keyword>
<evidence type="ECO:0000313" key="11">
    <source>
        <dbReference type="EMBL" id="CAB4857919.1"/>
    </source>
</evidence>
<dbReference type="PROSITE" id="PS51096">
    <property type="entry name" value="PTS_EIIA_TYPE_4"/>
    <property type="match status" value="1"/>
</dbReference>
<keyword evidence="2" id="KW-0813">Transport</keyword>
<keyword evidence="3" id="KW-0963">Cytoplasm</keyword>
<dbReference type="InterPro" id="IPR036662">
    <property type="entry name" value="PTS_EIIA_man-typ_sf"/>
</dbReference>
<organism evidence="11">
    <name type="scientific">freshwater metagenome</name>
    <dbReference type="NCBI Taxonomy" id="449393"/>
    <lineage>
        <taxon>unclassified sequences</taxon>
        <taxon>metagenomes</taxon>
        <taxon>ecological metagenomes</taxon>
    </lineage>
</organism>
<keyword evidence="5" id="KW-0808">Transferase</keyword>
<dbReference type="AlphaFoldDB" id="A0A6J7CP39"/>
<keyword evidence="7" id="KW-0418">Kinase</keyword>
<evidence type="ECO:0000256" key="7">
    <source>
        <dbReference type="ARBA" id="ARBA00022777"/>
    </source>
</evidence>
<dbReference type="EMBL" id="CAEZWT010000003">
    <property type="protein sequence ID" value="CAB4657526.1"/>
    <property type="molecule type" value="Genomic_DNA"/>
</dbReference>
<dbReference type="GO" id="GO:0009401">
    <property type="term" value="P:phosphoenolpyruvate-dependent sugar phosphotransferase system"/>
    <property type="evidence" value="ECO:0007669"/>
    <property type="project" value="UniProtKB-KW"/>
</dbReference>
<dbReference type="PANTHER" id="PTHR33799">
    <property type="entry name" value="PTS PERMEASE-RELATED-RELATED"/>
    <property type="match status" value="1"/>
</dbReference>
<dbReference type="EMBL" id="CAFBLE010000002">
    <property type="protein sequence ID" value="CAB4857919.1"/>
    <property type="molecule type" value="Genomic_DNA"/>
</dbReference>
<dbReference type="EMBL" id="CAEZZC010000004">
    <property type="protein sequence ID" value="CAB4744861.1"/>
    <property type="molecule type" value="Genomic_DNA"/>
</dbReference>
<dbReference type="EMBL" id="CAFBQL010000002">
    <property type="protein sequence ID" value="CAB5054444.1"/>
    <property type="molecule type" value="Genomic_DNA"/>
</dbReference>
<dbReference type="CDD" id="cd00006">
    <property type="entry name" value="PTS_IIA_man"/>
    <property type="match status" value="1"/>
</dbReference>